<feature type="region of interest" description="Disordered" evidence="3">
    <location>
        <begin position="1"/>
        <end position="44"/>
    </location>
</feature>
<comment type="caution">
    <text evidence="4">The sequence shown here is derived from an EMBL/GenBank/DDBJ whole genome shotgun (WGS) entry which is preliminary data.</text>
</comment>
<gene>
    <name evidence="4" type="ORF">ODALV1_LOCUS20749</name>
</gene>
<dbReference type="Proteomes" id="UP001642540">
    <property type="component" value="Unassembled WGS sequence"/>
</dbReference>
<protein>
    <recommendedName>
        <fullName evidence="6">Protein SET</fullName>
    </recommendedName>
</protein>
<sequence length="306" mass="35102">MSDDGAKPPKIQRVEDPNNGSNNEKVADANVESGNNDKRAEADAPTVNVDDPIAQALKEIGAIQTELDVYNEQFVVTTDVRNEILDRRAEAIARVPNFWRNVLKNYRNHENNEALPMHIRSSEEECLSSLRRVDVEPVWGVGDIQRQVGFRIRLTFGPNTYFDNTELTREYVLPIGRAIQRLKSFTPINWTPGKRLVSRYNHGSSMWPSFFEWYSFGSYDDNTIADVIREHLWVDPLTYYQAPINETVAPVQLFPGAPNRFILAHEEDEEEDEQDEEEDDEDPPEFLEGAVWDDDWGVSGDEEDDI</sequence>
<evidence type="ECO:0000256" key="1">
    <source>
        <dbReference type="ARBA" id="ARBA00009947"/>
    </source>
</evidence>
<feature type="compositionally biased region" description="Basic and acidic residues" evidence="3">
    <location>
        <begin position="1"/>
        <end position="16"/>
    </location>
</feature>
<dbReference type="InterPro" id="IPR037231">
    <property type="entry name" value="NAP-like_sf"/>
</dbReference>
<feature type="compositionally biased region" description="Acidic residues" evidence="3">
    <location>
        <begin position="266"/>
        <end position="306"/>
    </location>
</feature>
<evidence type="ECO:0000313" key="5">
    <source>
        <dbReference type="Proteomes" id="UP001642540"/>
    </source>
</evidence>
<evidence type="ECO:0008006" key="6">
    <source>
        <dbReference type="Google" id="ProtNLM"/>
    </source>
</evidence>
<dbReference type="PANTHER" id="PTHR11875">
    <property type="entry name" value="TESTIS-SPECIFIC Y-ENCODED PROTEIN"/>
    <property type="match status" value="1"/>
</dbReference>
<dbReference type="Gene3D" id="3.30.1120.90">
    <property type="entry name" value="Nucleosome assembly protein"/>
    <property type="match status" value="1"/>
</dbReference>
<comment type="similarity">
    <text evidence="1 2">Belongs to the nucleosome assembly protein (NAP) family.</text>
</comment>
<feature type="region of interest" description="Disordered" evidence="3">
    <location>
        <begin position="264"/>
        <end position="306"/>
    </location>
</feature>
<organism evidence="4 5">
    <name type="scientific">Orchesella dallaii</name>
    <dbReference type="NCBI Taxonomy" id="48710"/>
    <lineage>
        <taxon>Eukaryota</taxon>
        <taxon>Metazoa</taxon>
        <taxon>Ecdysozoa</taxon>
        <taxon>Arthropoda</taxon>
        <taxon>Hexapoda</taxon>
        <taxon>Collembola</taxon>
        <taxon>Entomobryomorpha</taxon>
        <taxon>Entomobryoidea</taxon>
        <taxon>Orchesellidae</taxon>
        <taxon>Orchesellinae</taxon>
        <taxon>Orchesella</taxon>
    </lineage>
</organism>
<evidence type="ECO:0000256" key="3">
    <source>
        <dbReference type="SAM" id="MobiDB-lite"/>
    </source>
</evidence>
<dbReference type="SUPFAM" id="SSF143113">
    <property type="entry name" value="NAP-like"/>
    <property type="match status" value="1"/>
</dbReference>
<evidence type="ECO:0000313" key="4">
    <source>
        <dbReference type="EMBL" id="CAL8124744.1"/>
    </source>
</evidence>
<keyword evidence="5" id="KW-1185">Reference proteome</keyword>
<evidence type="ECO:0000256" key="2">
    <source>
        <dbReference type="RuleBase" id="RU003876"/>
    </source>
</evidence>
<dbReference type="InterPro" id="IPR002164">
    <property type="entry name" value="NAP_family"/>
</dbReference>
<proteinExistence type="inferred from homology"/>
<dbReference type="Pfam" id="PF00956">
    <property type="entry name" value="NAP"/>
    <property type="match status" value="1"/>
</dbReference>
<dbReference type="EMBL" id="CAXLJM020000068">
    <property type="protein sequence ID" value="CAL8124744.1"/>
    <property type="molecule type" value="Genomic_DNA"/>
</dbReference>
<reference evidence="4 5" key="1">
    <citation type="submission" date="2024-08" db="EMBL/GenBank/DDBJ databases">
        <authorList>
            <person name="Cucini C."/>
            <person name="Frati F."/>
        </authorList>
    </citation>
    <scope>NUCLEOTIDE SEQUENCE [LARGE SCALE GENOMIC DNA]</scope>
</reference>
<name>A0ABP1RB30_9HEXA</name>
<accession>A0ABP1RB30</accession>